<feature type="compositionally biased region" description="Polar residues" evidence="1">
    <location>
        <begin position="1"/>
        <end position="14"/>
    </location>
</feature>
<dbReference type="InterPro" id="IPR050149">
    <property type="entry name" value="Collagen_superfamily"/>
</dbReference>
<dbReference type="RefSeq" id="WP_281425566.1">
    <property type="nucleotide sequence ID" value="NZ_BOSE01000002.1"/>
</dbReference>
<dbReference type="GO" id="GO:0030198">
    <property type="term" value="P:extracellular matrix organization"/>
    <property type="evidence" value="ECO:0007669"/>
    <property type="project" value="TreeGrafter"/>
</dbReference>
<evidence type="ECO:0008006" key="4">
    <source>
        <dbReference type="Google" id="ProtNLM"/>
    </source>
</evidence>
<dbReference type="EMBL" id="BOSE01000002">
    <property type="protein sequence ID" value="GIP15732.1"/>
    <property type="molecule type" value="Genomic_DNA"/>
</dbReference>
<dbReference type="PANTHER" id="PTHR24023:SF1095">
    <property type="entry name" value="EGF-LIKE DOMAIN-CONTAINING PROTEIN"/>
    <property type="match status" value="1"/>
</dbReference>
<feature type="region of interest" description="Disordered" evidence="1">
    <location>
        <begin position="1"/>
        <end position="112"/>
    </location>
</feature>
<dbReference type="AlphaFoldDB" id="A0A919YM43"/>
<protein>
    <recommendedName>
        <fullName evidence="4">Collagen-like protein</fullName>
    </recommendedName>
</protein>
<dbReference type="GO" id="GO:0031012">
    <property type="term" value="C:extracellular matrix"/>
    <property type="evidence" value="ECO:0007669"/>
    <property type="project" value="TreeGrafter"/>
</dbReference>
<gene>
    <name evidence="2" type="ORF">J40TS1_13740</name>
</gene>
<reference evidence="2" key="1">
    <citation type="submission" date="2021-03" db="EMBL/GenBank/DDBJ databases">
        <title>Antimicrobial resistance genes in bacteria isolated from Japanese honey, and their potential for conferring macrolide and lincosamide resistance in the American foulbrood pathogen Paenibacillus larvae.</title>
        <authorList>
            <person name="Okamoto M."/>
            <person name="Kumagai M."/>
            <person name="Kanamori H."/>
            <person name="Takamatsu D."/>
        </authorList>
    </citation>
    <scope>NUCLEOTIDE SEQUENCE</scope>
    <source>
        <strain evidence="2">J40TS1</strain>
    </source>
</reference>
<dbReference type="GO" id="GO:0005615">
    <property type="term" value="C:extracellular space"/>
    <property type="evidence" value="ECO:0007669"/>
    <property type="project" value="TreeGrafter"/>
</dbReference>
<dbReference type="GO" id="GO:0030020">
    <property type="term" value="F:extracellular matrix structural constituent conferring tensile strength"/>
    <property type="evidence" value="ECO:0007669"/>
    <property type="project" value="TreeGrafter"/>
</dbReference>
<comment type="caution">
    <text evidence="2">The sequence shown here is derived from an EMBL/GenBank/DDBJ whole genome shotgun (WGS) entry which is preliminary data.</text>
</comment>
<evidence type="ECO:0000256" key="1">
    <source>
        <dbReference type="SAM" id="MobiDB-lite"/>
    </source>
</evidence>
<accession>A0A919YM43</accession>
<name>A0A919YM43_9BACL</name>
<organism evidence="2 3">
    <name type="scientific">Paenibacillus montaniterrae</name>
    <dbReference type="NCBI Taxonomy" id="429341"/>
    <lineage>
        <taxon>Bacteria</taxon>
        <taxon>Bacillati</taxon>
        <taxon>Bacillota</taxon>
        <taxon>Bacilli</taxon>
        <taxon>Bacillales</taxon>
        <taxon>Paenibacillaceae</taxon>
        <taxon>Paenibacillus</taxon>
    </lineage>
</organism>
<keyword evidence="3" id="KW-1185">Reference proteome</keyword>
<proteinExistence type="predicted"/>
<sequence length="244" mass="25089">MPTEDQNFQPQQEAGPTGPTGPRGPIGPRGQQGRKGATGPIGPTGPTGAGTTGPTGPTGATGPTGIGATGPTGSKGDQGPTGPKGETGPKGDQGPIGPTGETGPKGVAGADSVKPTIYDYSDITTSGGSPYTIFDQSLSGLTTGEYYEFSIYSNLEYSGTYQYPYVLKLQISWGEGGSETTTVNYQLGTVGVPPYDHFLFTFTKTFQALSNPSIKLTVLAIEGDGEMQVSFYQISLKITPCNKS</sequence>
<dbReference type="Proteomes" id="UP000683139">
    <property type="component" value="Unassembled WGS sequence"/>
</dbReference>
<dbReference type="Pfam" id="PF01391">
    <property type="entry name" value="Collagen"/>
    <property type="match status" value="1"/>
</dbReference>
<dbReference type="PANTHER" id="PTHR24023">
    <property type="entry name" value="COLLAGEN ALPHA"/>
    <property type="match status" value="1"/>
</dbReference>
<evidence type="ECO:0000313" key="3">
    <source>
        <dbReference type="Proteomes" id="UP000683139"/>
    </source>
</evidence>
<dbReference type="InterPro" id="IPR008160">
    <property type="entry name" value="Collagen"/>
</dbReference>
<evidence type="ECO:0000313" key="2">
    <source>
        <dbReference type="EMBL" id="GIP15732.1"/>
    </source>
</evidence>